<dbReference type="InterPro" id="IPR001539">
    <property type="entry name" value="Peptidase_U32"/>
</dbReference>
<reference evidence="2 3" key="1">
    <citation type="submission" date="2020-05" db="EMBL/GenBank/DDBJ databases">
        <title>Onion-isolated Pseudomonas sp.</title>
        <authorList>
            <person name="Fujikawa T."/>
            <person name="Sawada H."/>
        </authorList>
    </citation>
    <scope>NUCLEOTIDE SEQUENCE [LARGE SCALE GENOMIC DNA]</scope>
    <source>
        <strain evidence="2 3">MAFF 301512</strain>
    </source>
</reference>
<evidence type="ECO:0000259" key="1">
    <source>
        <dbReference type="Pfam" id="PF12392"/>
    </source>
</evidence>
<dbReference type="PANTHER" id="PTHR30217:SF10">
    <property type="entry name" value="23S RRNA 5-HYDROXYCYTIDINE C2501 SYNTHASE"/>
    <property type="match status" value="1"/>
</dbReference>
<dbReference type="InterPro" id="IPR020988">
    <property type="entry name" value="Pept_U32_collagenase"/>
</dbReference>
<comment type="caution">
    <text evidence="2">The sequence shown here is derived from an EMBL/GenBank/DDBJ whole genome shotgun (WGS) entry which is preliminary data.</text>
</comment>
<evidence type="ECO:0000313" key="3">
    <source>
        <dbReference type="Proteomes" id="UP000543908"/>
    </source>
</evidence>
<name>A0A7Y8RQL1_9PSED</name>
<dbReference type="RefSeq" id="WP_058425901.1">
    <property type="nucleotide sequence ID" value="NZ_JABUHS010000195.1"/>
</dbReference>
<dbReference type="Pfam" id="PF01136">
    <property type="entry name" value="Peptidase_U32"/>
    <property type="match status" value="1"/>
</dbReference>
<dbReference type="PROSITE" id="PS01276">
    <property type="entry name" value="PEPTIDASE_U32"/>
    <property type="match status" value="1"/>
</dbReference>
<organism evidence="2 3">
    <name type="scientific">Pseudomonas allii</name>
    <dbReference type="NCBI Taxonomy" id="2740531"/>
    <lineage>
        <taxon>Bacteria</taxon>
        <taxon>Pseudomonadati</taxon>
        <taxon>Pseudomonadota</taxon>
        <taxon>Gammaproteobacteria</taxon>
        <taxon>Pseudomonadales</taxon>
        <taxon>Pseudomonadaceae</taxon>
        <taxon>Pseudomonas</taxon>
    </lineage>
</organism>
<dbReference type="PANTHER" id="PTHR30217">
    <property type="entry name" value="PEPTIDASE U32 FAMILY"/>
    <property type="match status" value="1"/>
</dbReference>
<accession>A0A7Y8RQL1</accession>
<proteinExistence type="predicted"/>
<dbReference type="InterPro" id="IPR051454">
    <property type="entry name" value="RNA/ubiquinone_mod_enzymes"/>
</dbReference>
<dbReference type="EMBL" id="JABUHS010000195">
    <property type="protein sequence ID" value="NWN63387.1"/>
    <property type="molecule type" value="Genomic_DNA"/>
</dbReference>
<gene>
    <name evidence="2" type="ORF">HT123_20860</name>
</gene>
<feature type="domain" description="Peptidase U32 collagenase" evidence="1">
    <location>
        <begin position="399"/>
        <end position="512"/>
    </location>
</feature>
<dbReference type="Proteomes" id="UP000543908">
    <property type="component" value="Unassembled WGS sequence"/>
</dbReference>
<dbReference type="AlphaFoldDB" id="A0A7Y8RQL1"/>
<evidence type="ECO:0000313" key="2">
    <source>
        <dbReference type="EMBL" id="NWN63387.1"/>
    </source>
</evidence>
<sequence>MSLPKHHLELLSPARDVAIAREAILHGADAVYIGGPSFGARHNACNDVSDIAQLVEFARRYHARVFTTINTILHDNELEPARKLIHQLYDAGVDALIVQDLGVMELDIPPIELHASTQTDIRTLGRAKFLDQAGFSQLVLARELNLQEIRAIADETDAAIEFFIHGALCVAFSGQCNISHAQNGRSANRGDCSQACRLPYTLKDDQGRVVAFEKHLLSMKDNNQSANIRALVEAGVRSFKIEGRYKDMGYVKNITAYYRQRLDDVLEDRPDLARASSGRTAHFFLPDPEKTFHRGSTDYFVTDRKVDIGAFDTPTFTGLPVGVVEKAGKRDLQVVTHEPLSNGDGLNVLVKREVVGFRANIAEPKGEFEEDGEKRYRYRVEPNEMPAGLHQLRPNHPLNRNLDHNWQQALLKTSSERRIGLTWAARLRETQLEVTATSEEGISASVTLPGPFGVANKPEQALDTLRDLLGQLGTTEYHATDIQLDAPQAFFIPNSQLKALRREVIEALTAARVAAHPRGGRKAETTPPPVYPDAHLSFLANVYNQKARDFYHRHGVKLIDAAFEAHEETGEVPVMITKHCLRFSFNLCPKQAKGVTGVKTKVAPMQLIHGDEVLTLKFDCKPCEMHVVGKIKGHILGLPQPGSAVEHFNPENIIFQGTH</sequence>
<dbReference type="Pfam" id="PF12392">
    <property type="entry name" value="DUF3656"/>
    <property type="match status" value="1"/>
</dbReference>
<protein>
    <submittedName>
        <fullName evidence="2">U32 family peptidase</fullName>
    </submittedName>
</protein>